<gene>
    <name evidence="1" type="ORF">AB205_0029640</name>
</gene>
<keyword evidence="2" id="KW-1185">Reference proteome</keyword>
<sequence length="81" mass="9309">HFFYNSGTAPHSHTFLFSQNHLPVRDFAQESRICTVCGRQAVKVVLMAESFLACFILCIKKYDEIHLLNSLHSFIHNQNSV</sequence>
<reference evidence="2" key="1">
    <citation type="journal article" date="2017" name="Nat. Commun.">
        <title>The North American bullfrog draft genome provides insight into hormonal regulation of long noncoding RNA.</title>
        <authorList>
            <person name="Hammond S.A."/>
            <person name="Warren R.L."/>
            <person name="Vandervalk B.P."/>
            <person name="Kucuk E."/>
            <person name="Khan H."/>
            <person name="Gibb E.A."/>
            <person name="Pandoh P."/>
            <person name="Kirk H."/>
            <person name="Zhao Y."/>
            <person name="Jones M."/>
            <person name="Mungall A.J."/>
            <person name="Coope R."/>
            <person name="Pleasance S."/>
            <person name="Moore R.A."/>
            <person name="Holt R.A."/>
            <person name="Round J.M."/>
            <person name="Ohora S."/>
            <person name="Walle B.V."/>
            <person name="Veldhoen N."/>
            <person name="Helbing C.C."/>
            <person name="Birol I."/>
        </authorList>
    </citation>
    <scope>NUCLEOTIDE SEQUENCE [LARGE SCALE GENOMIC DNA]</scope>
</reference>
<dbReference type="Proteomes" id="UP000228934">
    <property type="component" value="Unassembled WGS sequence"/>
</dbReference>
<proteinExistence type="predicted"/>
<accession>A0A2G9NKK7</accession>
<evidence type="ECO:0000313" key="2">
    <source>
        <dbReference type="Proteomes" id="UP000228934"/>
    </source>
</evidence>
<evidence type="ECO:0000313" key="1">
    <source>
        <dbReference type="EMBL" id="PIN91629.1"/>
    </source>
</evidence>
<dbReference type="AlphaFoldDB" id="A0A2G9NKK7"/>
<organism evidence="1 2">
    <name type="scientific">Aquarana catesbeiana</name>
    <name type="common">American bullfrog</name>
    <name type="synonym">Rana catesbeiana</name>
    <dbReference type="NCBI Taxonomy" id="8400"/>
    <lineage>
        <taxon>Eukaryota</taxon>
        <taxon>Metazoa</taxon>
        <taxon>Chordata</taxon>
        <taxon>Craniata</taxon>
        <taxon>Vertebrata</taxon>
        <taxon>Euteleostomi</taxon>
        <taxon>Amphibia</taxon>
        <taxon>Batrachia</taxon>
        <taxon>Anura</taxon>
        <taxon>Neobatrachia</taxon>
        <taxon>Ranoidea</taxon>
        <taxon>Ranidae</taxon>
        <taxon>Aquarana</taxon>
    </lineage>
</organism>
<feature type="non-terminal residue" evidence="1">
    <location>
        <position position="1"/>
    </location>
</feature>
<name>A0A2G9NKK7_AQUCT</name>
<protein>
    <submittedName>
        <fullName evidence="1">Uncharacterized protein</fullName>
    </submittedName>
</protein>
<dbReference type="EMBL" id="KV922850">
    <property type="protein sequence ID" value="PIN91629.1"/>
    <property type="molecule type" value="Genomic_DNA"/>
</dbReference>